<keyword evidence="1" id="KW-0346">Stress response</keyword>
<dbReference type="KEGG" id="pnp:IJ22_10810"/>
<dbReference type="Gene3D" id="6.20.20.10">
    <property type="match status" value="1"/>
</dbReference>
<sequence length="57" mass="6523">MTKIKEWFVEWFIGKKPDTDKENMIICKACGGTGALDVFINCDECEGKGYTLMTRQQ</sequence>
<dbReference type="EMBL" id="CP013652">
    <property type="protein sequence ID" value="ALS21459.1"/>
    <property type="molecule type" value="Genomic_DNA"/>
</dbReference>
<dbReference type="InterPro" id="IPR036410">
    <property type="entry name" value="HSP_DnaJ_Cys-rich_dom_sf"/>
</dbReference>
<reference evidence="1 2" key="2">
    <citation type="journal article" date="2016" name="Genome Announc.">
        <title>Complete Genome Sequences of Two Interactive Moderate Thermophiles, Paenibacillus napthalenovorans 32O-Y and Paenibacillus sp. 32O-W.</title>
        <authorList>
            <person name="Butler R.R.III."/>
            <person name="Wang J."/>
            <person name="Stark B.C."/>
            <person name="Pombert J.F."/>
        </authorList>
    </citation>
    <scope>NUCLEOTIDE SEQUENCE [LARGE SCALE GENOMIC DNA]</scope>
    <source>
        <strain evidence="1 2">32O-Y</strain>
    </source>
</reference>
<dbReference type="RefSeq" id="WP_160327346.1">
    <property type="nucleotide sequence ID" value="NZ_BJCS01000003.1"/>
</dbReference>
<dbReference type="AlphaFoldDB" id="A0A0U2VD44"/>
<protein>
    <submittedName>
        <fullName evidence="1">Heat shock protein DnaJ</fullName>
    </submittedName>
</protein>
<proteinExistence type="predicted"/>
<dbReference type="OrthoDB" id="2890145at2"/>
<dbReference type="PATRIC" id="fig|162209.4.peg.1147"/>
<evidence type="ECO:0000313" key="1">
    <source>
        <dbReference type="EMBL" id="ALS21459.1"/>
    </source>
</evidence>
<organism evidence="1 2">
    <name type="scientific">Paenibacillus naphthalenovorans</name>
    <dbReference type="NCBI Taxonomy" id="162209"/>
    <lineage>
        <taxon>Bacteria</taxon>
        <taxon>Bacillati</taxon>
        <taxon>Bacillota</taxon>
        <taxon>Bacilli</taxon>
        <taxon>Bacillales</taxon>
        <taxon>Paenibacillaceae</taxon>
        <taxon>Paenibacillus</taxon>
    </lineage>
</organism>
<dbReference type="Proteomes" id="UP000061660">
    <property type="component" value="Chromosome"/>
</dbReference>
<evidence type="ECO:0000313" key="2">
    <source>
        <dbReference type="Proteomes" id="UP000061660"/>
    </source>
</evidence>
<gene>
    <name evidence="1" type="ORF">IJ22_10810</name>
</gene>
<accession>A0A0U2VD44</accession>
<keyword evidence="2" id="KW-1185">Reference proteome</keyword>
<dbReference type="SUPFAM" id="SSF57938">
    <property type="entry name" value="DnaJ/Hsp40 cysteine-rich domain"/>
    <property type="match status" value="1"/>
</dbReference>
<name>A0A0U2VD44_9BACL</name>
<reference evidence="2" key="1">
    <citation type="submission" date="2015-12" db="EMBL/GenBank/DDBJ databases">
        <title>Complete genome sequences of two moderately thermophilic Paenibacillus species.</title>
        <authorList>
            <person name="Butler R.III."/>
            <person name="Wang J."/>
            <person name="Stark B.C."/>
            <person name="Pombert J.-F."/>
        </authorList>
    </citation>
    <scope>NUCLEOTIDE SEQUENCE [LARGE SCALE GENOMIC DNA]</scope>
    <source>
        <strain evidence="2">32O-Y</strain>
    </source>
</reference>